<proteinExistence type="predicted"/>
<evidence type="ECO:0000313" key="2">
    <source>
        <dbReference type="Proteomes" id="UP000541583"/>
    </source>
</evidence>
<organism evidence="1 2">
    <name type="scientific">Mucilaginibacter lappiensis</name>
    <dbReference type="NCBI Taxonomy" id="354630"/>
    <lineage>
        <taxon>Bacteria</taxon>
        <taxon>Pseudomonadati</taxon>
        <taxon>Bacteroidota</taxon>
        <taxon>Sphingobacteriia</taxon>
        <taxon>Sphingobacteriales</taxon>
        <taxon>Sphingobacteriaceae</taxon>
        <taxon>Mucilaginibacter</taxon>
    </lineage>
</organism>
<reference evidence="1 2" key="1">
    <citation type="submission" date="2020-08" db="EMBL/GenBank/DDBJ databases">
        <title>Genomic Encyclopedia of Type Strains, Phase IV (KMG-V): Genome sequencing to study the core and pangenomes of soil and plant-associated prokaryotes.</title>
        <authorList>
            <person name="Whitman W."/>
        </authorList>
    </citation>
    <scope>NUCLEOTIDE SEQUENCE [LARGE SCALE GENOMIC DNA]</scope>
    <source>
        <strain evidence="1 2">ANJLi2</strain>
    </source>
</reference>
<dbReference type="Proteomes" id="UP000541583">
    <property type="component" value="Unassembled WGS sequence"/>
</dbReference>
<gene>
    <name evidence="1" type="ORF">HDF23_002513</name>
</gene>
<dbReference type="RefSeq" id="WP_076373542.1">
    <property type="nucleotide sequence ID" value="NZ_FTMG01000005.1"/>
</dbReference>
<name>A0ABR6PJ21_9SPHI</name>
<dbReference type="EMBL" id="JACHCB010000005">
    <property type="protein sequence ID" value="MBB6109764.1"/>
    <property type="molecule type" value="Genomic_DNA"/>
</dbReference>
<accession>A0ABR6PJ21</accession>
<sequence>MSTLTLQKTNISLLSLFCSANFDTNRIVIADHELSENFLTLYLEDNKHQVADLGDAVMYKLPISKFAEIIAANDLNSYEGTKFTHSGRTYTDRIIINEPLKWFIQDALPAEQNVALNLVKRAVLKSSLTN</sequence>
<comment type="caution">
    <text evidence="1">The sequence shown here is derived from an EMBL/GenBank/DDBJ whole genome shotgun (WGS) entry which is preliminary data.</text>
</comment>
<evidence type="ECO:0000313" key="1">
    <source>
        <dbReference type="EMBL" id="MBB6109764.1"/>
    </source>
</evidence>
<protein>
    <submittedName>
        <fullName evidence="1">Uncharacterized protein</fullName>
    </submittedName>
</protein>
<keyword evidence="2" id="KW-1185">Reference proteome</keyword>